<dbReference type="EMBL" id="CACRXK020024392">
    <property type="protein sequence ID" value="CAB4038609.1"/>
    <property type="molecule type" value="Genomic_DNA"/>
</dbReference>
<name>A0A6S7LQU5_PARCT</name>
<accession>A0A6S7LQU5</accession>
<comment type="caution">
    <text evidence="1">The sequence shown here is derived from an EMBL/GenBank/DDBJ whole genome shotgun (WGS) entry which is preliminary data.</text>
</comment>
<dbReference type="OrthoDB" id="5986014at2759"/>
<organism evidence="1 2">
    <name type="scientific">Paramuricea clavata</name>
    <name type="common">Red gorgonian</name>
    <name type="synonym">Violescent sea-whip</name>
    <dbReference type="NCBI Taxonomy" id="317549"/>
    <lineage>
        <taxon>Eukaryota</taxon>
        <taxon>Metazoa</taxon>
        <taxon>Cnidaria</taxon>
        <taxon>Anthozoa</taxon>
        <taxon>Octocorallia</taxon>
        <taxon>Malacalcyonacea</taxon>
        <taxon>Plexauridae</taxon>
        <taxon>Paramuricea</taxon>
    </lineage>
</organism>
<dbReference type="Proteomes" id="UP001152795">
    <property type="component" value="Unassembled WGS sequence"/>
</dbReference>
<reference evidence="1" key="1">
    <citation type="submission" date="2020-04" db="EMBL/GenBank/DDBJ databases">
        <authorList>
            <person name="Alioto T."/>
            <person name="Alioto T."/>
            <person name="Gomez Garrido J."/>
        </authorList>
    </citation>
    <scope>NUCLEOTIDE SEQUENCE</scope>
    <source>
        <strain evidence="1">A484AB</strain>
    </source>
</reference>
<evidence type="ECO:0000313" key="2">
    <source>
        <dbReference type="Proteomes" id="UP001152795"/>
    </source>
</evidence>
<gene>
    <name evidence="1" type="ORF">PACLA_8A056823</name>
</gene>
<dbReference type="SUPFAM" id="SSF53300">
    <property type="entry name" value="vWA-like"/>
    <property type="match status" value="1"/>
</dbReference>
<evidence type="ECO:0000313" key="1">
    <source>
        <dbReference type="EMBL" id="CAB4038609.1"/>
    </source>
</evidence>
<protein>
    <submittedName>
        <fullName evidence="1">Uncharacterized protein</fullName>
    </submittedName>
</protein>
<sequence>MSLTGILLDVSGSMKRNIGSGTDVKGGLWAQSIFNVIDDLIEHDLTSENRVFAIGVGAECPGKEIFDVIATLQQFENTNRPATERHINEIFDILERNGAPNIRNWACNVKLFQDVLSDYIATLILQKFESDKQFAKIFVDYFLPCDCRDKISTAPDDGGVLSDLSRSATKEDIEEIVRKAKCYILQDKKDASRILKDVGTNSIFSVQDASLIIRGCVDKKKLNELSEQRKQELLDNVEPFIYGETPLCGSLEKAIKLFERDTFENKLLFVLSGGDLTDGSIKDIAKINQITSKLTNAGVKIVSCFITRSTDIHPKRLYDTMSPDWEPGAKFLFLLSSEVRTQDLVARAILLKRGWAIDIANNETKLFMQVNHPDNVRY</sequence>
<keyword evidence="2" id="KW-1185">Reference proteome</keyword>
<dbReference type="AlphaFoldDB" id="A0A6S7LQU5"/>
<dbReference type="InterPro" id="IPR036465">
    <property type="entry name" value="vWFA_dom_sf"/>
</dbReference>
<proteinExistence type="predicted"/>